<reference evidence="1" key="1">
    <citation type="submission" date="2021-01" db="EMBL/GenBank/DDBJ databases">
        <authorList>
            <person name="Zahm M."/>
            <person name="Roques C."/>
            <person name="Cabau C."/>
            <person name="Klopp C."/>
            <person name="Donnadieu C."/>
            <person name="Jouanno E."/>
            <person name="Lampietro C."/>
            <person name="Louis A."/>
            <person name="Herpin A."/>
            <person name="Echchiki A."/>
            <person name="Berthelot C."/>
            <person name="Parey E."/>
            <person name="Roest-Crollius H."/>
            <person name="Braasch I."/>
            <person name="Postlethwait J."/>
            <person name="Bobe J."/>
            <person name="Montfort J."/>
            <person name="Bouchez O."/>
            <person name="Begum T."/>
            <person name="Mejri S."/>
            <person name="Adams A."/>
            <person name="Chen W.-J."/>
            <person name="Guiguen Y."/>
        </authorList>
    </citation>
    <scope>NUCLEOTIDE SEQUENCE</scope>
    <source>
        <tissue evidence="1">Blood</tissue>
    </source>
</reference>
<dbReference type="SUPFAM" id="SSF48726">
    <property type="entry name" value="Immunoglobulin"/>
    <property type="match status" value="1"/>
</dbReference>
<evidence type="ECO:0000313" key="1">
    <source>
        <dbReference type="EMBL" id="KAI1885893.1"/>
    </source>
</evidence>
<dbReference type="EMBL" id="JAERUA010000020">
    <property type="protein sequence ID" value="KAI1885893.1"/>
    <property type="molecule type" value="Genomic_DNA"/>
</dbReference>
<dbReference type="OrthoDB" id="8939769at2759"/>
<name>A0A8T3CLC3_9TELE</name>
<sequence>MRPALSTVQCRLCVKLCRIPQTGRRRPESSACVPVPRAVTMSSFAGFESTQTGHSRSSMLNVINPCNFTSTEVNNTHVELKITHVKPEDSGRYYCGEHLASYLQFNGIGVALQVGDVNSSTTKVHILKESKDGEPYMDKSNISSDISEGMVPDRPYEMEDSVWNWAAGTLQT</sequence>
<dbReference type="Proteomes" id="UP000829720">
    <property type="component" value="Unassembled WGS sequence"/>
</dbReference>
<dbReference type="InterPro" id="IPR036179">
    <property type="entry name" value="Ig-like_dom_sf"/>
</dbReference>
<keyword evidence="2" id="KW-1185">Reference proteome</keyword>
<dbReference type="AlphaFoldDB" id="A0A8T3CLC3"/>
<accession>A0A8T3CLC3</accession>
<evidence type="ECO:0000313" key="2">
    <source>
        <dbReference type="Proteomes" id="UP000829720"/>
    </source>
</evidence>
<comment type="caution">
    <text evidence="1">The sequence shown here is derived from an EMBL/GenBank/DDBJ whole genome shotgun (WGS) entry which is preliminary data.</text>
</comment>
<organism evidence="1 2">
    <name type="scientific">Albula goreensis</name>
    <dbReference type="NCBI Taxonomy" id="1534307"/>
    <lineage>
        <taxon>Eukaryota</taxon>
        <taxon>Metazoa</taxon>
        <taxon>Chordata</taxon>
        <taxon>Craniata</taxon>
        <taxon>Vertebrata</taxon>
        <taxon>Euteleostomi</taxon>
        <taxon>Actinopterygii</taxon>
        <taxon>Neopterygii</taxon>
        <taxon>Teleostei</taxon>
        <taxon>Albuliformes</taxon>
        <taxon>Albulidae</taxon>
        <taxon>Albula</taxon>
    </lineage>
</organism>
<gene>
    <name evidence="1" type="ORF">AGOR_G00208450</name>
</gene>
<protein>
    <submittedName>
        <fullName evidence="1">Uncharacterized protein</fullName>
    </submittedName>
</protein>
<dbReference type="Gene3D" id="2.60.40.10">
    <property type="entry name" value="Immunoglobulins"/>
    <property type="match status" value="1"/>
</dbReference>
<proteinExistence type="predicted"/>
<dbReference type="InterPro" id="IPR013783">
    <property type="entry name" value="Ig-like_fold"/>
</dbReference>